<dbReference type="GO" id="GO:0006888">
    <property type="term" value="P:endoplasmic reticulum to Golgi vesicle-mediated transport"/>
    <property type="evidence" value="ECO:0007669"/>
    <property type="project" value="TreeGrafter"/>
</dbReference>
<evidence type="ECO:0000256" key="4">
    <source>
        <dbReference type="ARBA" id="ARBA00022729"/>
    </source>
</evidence>
<keyword evidence="5" id="KW-0430">Lectin</keyword>
<dbReference type="Proteomes" id="UP001209878">
    <property type="component" value="Unassembled WGS sequence"/>
</dbReference>
<dbReference type="PROSITE" id="PS51328">
    <property type="entry name" value="L_LECTIN_LIKE"/>
    <property type="match status" value="1"/>
</dbReference>
<evidence type="ECO:0000256" key="10">
    <source>
        <dbReference type="ARBA" id="ARBA00023180"/>
    </source>
</evidence>
<dbReference type="AlphaFoldDB" id="A0AAD9PDK6"/>
<protein>
    <recommendedName>
        <fullName evidence="14">L-type lectin-like domain-containing protein</fullName>
    </recommendedName>
</protein>
<dbReference type="EMBL" id="JAODUO010000021">
    <property type="protein sequence ID" value="KAK2192884.1"/>
    <property type="molecule type" value="Genomic_DNA"/>
</dbReference>
<evidence type="ECO:0000256" key="13">
    <source>
        <dbReference type="SAM" id="SignalP"/>
    </source>
</evidence>
<feature type="chain" id="PRO_5042089708" description="L-type lectin-like domain-containing protein" evidence="13">
    <location>
        <begin position="26"/>
        <end position="326"/>
    </location>
</feature>
<dbReference type="Gene3D" id="2.60.120.200">
    <property type="match status" value="1"/>
</dbReference>
<accession>A0AAD9PDK6</accession>
<evidence type="ECO:0000256" key="11">
    <source>
        <dbReference type="ARBA" id="ARBA00046288"/>
    </source>
</evidence>
<evidence type="ECO:0000256" key="6">
    <source>
        <dbReference type="ARBA" id="ARBA00022989"/>
    </source>
</evidence>
<feature type="transmembrane region" description="Helical" evidence="12">
    <location>
        <begin position="292"/>
        <end position="314"/>
    </location>
</feature>
<dbReference type="GO" id="GO:0005789">
    <property type="term" value="C:endoplasmic reticulum membrane"/>
    <property type="evidence" value="ECO:0007669"/>
    <property type="project" value="TreeGrafter"/>
</dbReference>
<dbReference type="GO" id="GO:0005793">
    <property type="term" value="C:endoplasmic reticulum-Golgi intermediate compartment"/>
    <property type="evidence" value="ECO:0007669"/>
    <property type="project" value="TreeGrafter"/>
</dbReference>
<dbReference type="SUPFAM" id="SSF49899">
    <property type="entry name" value="Concanavalin A-like lectins/glucanases"/>
    <property type="match status" value="1"/>
</dbReference>
<evidence type="ECO:0000313" key="16">
    <source>
        <dbReference type="Proteomes" id="UP001209878"/>
    </source>
</evidence>
<evidence type="ECO:0000259" key="14">
    <source>
        <dbReference type="PROSITE" id="PS51328"/>
    </source>
</evidence>
<dbReference type="InterPro" id="IPR013320">
    <property type="entry name" value="ConA-like_dom_sf"/>
</dbReference>
<evidence type="ECO:0000256" key="8">
    <source>
        <dbReference type="ARBA" id="ARBA00023136"/>
    </source>
</evidence>
<evidence type="ECO:0000256" key="1">
    <source>
        <dbReference type="ARBA" id="ARBA00004194"/>
    </source>
</evidence>
<dbReference type="FunFam" id="2.60.120.200:FF:000017">
    <property type="entry name" value="Vesicular integral-membrane protein VIP36"/>
    <property type="match status" value="1"/>
</dbReference>
<dbReference type="Pfam" id="PF03388">
    <property type="entry name" value="Lectin_leg-like"/>
    <property type="match status" value="1"/>
</dbReference>
<keyword evidence="7" id="KW-0333">Golgi apparatus</keyword>
<evidence type="ECO:0000313" key="15">
    <source>
        <dbReference type="EMBL" id="KAK2192884.1"/>
    </source>
</evidence>
<evidence type="ECO:0000256" key="5">
    <source>
        <dbReference type="ARBA" id="ARBA00022734"/>
    </source>
</evidence>
<keyword evidence="6 12" id="KW-1133">Transmembrane helix</keyword>
<keyword evidence="4 13" id="KW-0732">Signal</keyword>
<reference evidence="15" key="1">
    <citation type="journal article" date="2023" name="Mol. Biol. Evol.">
        <title>Third-Generation Sequencing Reveals the Adaptive Role of the Epigenome in Three Deep-Sea Polychaetes.</title>
        <authorList>
            <person name="Perez M."/>
            <person name="Aroh O."/>
            <person name="Sun Y."/>
            <person name="Lan Y."/>
            <person name="Juniper S.K."/>
            <person name="Young C.R."/>
            <person name="Angers B."/>
            <person name="Qian P.Y."/>
        </authorList>
    </citation>
    <scope>NUCLEOTIDE SEQUENCE</scope>
    <source>
        <strain evidence="15">R07B-5</strain>
    </source>
</reference>
<dbReference type="GO" id="GO:0000139">
    <property type="term" value="C:Golgi membrane"/>
    <property type="evidence" value="ECO:0007669"/>
    <property type="project" value="UniProtKB-SubCell"/>
</dbReference>
<sequence>MARVEGFLRIVFLFLANLSLIPARGDTEDYQRREYSLVKPYYDGRWDFQGATIVTNNYVRLTADRQSQAGSIWNTAPCGLRDWEMHVHFKIHGSGSDLFGDGMTIWYAKDRMEPGPVFGSKDYFHGLAIFLDTYSNHNGPHNHAHPYLSAMVNNGTLHYDHDRDGTHTQIAGCESNFRGVTQDTYIAIRYENNVLTVSTDVDGKDTWKECFVVKGIRLPTNYYFGASATTGELADNHDVVSMKLYDLSKQAQDGDEDLSNIVPSADFFTPPRDHVEDPHGGYTSSRLTGWKLFVVIVLGIIGVAVCGMVGYVIFAKRAEDARKRFY</sequence>
<keyword evidence="3" id="KW-0479">Metal-binding</keyword>
<name>A0AAD9PDK6_RIDPI</name>
<feature type="signal peptide" evidence="13">
    <location>
        <begin position="1"/>
        <end position="25"/>
    </location>
</feature>
<keyword evidence="16" id="KW-1185">Reference proteome</keyword>
<evidence type="ECO:0000256" key="7">
    <source>
        <dbReference type="ARBA" id="ARBA00023034"/>
    </source>
</evidence>
<dbReference type="InterPro" id="IPR051136">
    <property type="entry name" value="Intracellular_Lectin-GPT"/>
</dbReference>
<comment type="subcellular location">
    <subcellularLocation>
        <location evidence="11">Endomembrane system</location>
        <topology evidence="11">Single-pass type I membrane protein</topology>
    </subcellularLocation>
    <subcellularLocation>
        <location evidence="1">Golgi apparatus membrane</location>
        <topology evidence="1">Single-pass membrane protein</topology>
    </subcellularLocation>
</comment>
<feature type="domain" description="L-type lectin-like" evidence="14">
    <location>
        <begin position="24"/>
        <end position="247"/>
    </location>
</feature>
<evidence type="ECO:0000256" key="3">
    <source>
        <dbReference type="ARBA" id="ARBA00022723"/>
    </source>
</evidence>
<keyword evidence="2 12" id="KW-0812">Transmembrane</keyword>
<comment type="caution">
    <text evidence="15">The sequence shown here is derived from an EMBL/GenBank/DDBJ whole genome shotgun (WGS) entry which is preliminary data.</text>
</comment>
<evidence type="ECO:0000256" key="12">
    <source>
        <dbReference type="SAM" id="Phobius"/>
    </source>
</evidence>
<dbReference type="GO" id="GO:0046872">
    <property type="term" value="F:metal ion binding"/>
    <property type="evidence" value="ECO:0007669"/>
    <property type="project" value="UniProtKB-KW"/>
</dbReference>
<evidence type="ECO:0000256" key="2">
    <source>
        <dbReference type="ARBA" id="ARBA00022692"/>
    </source>
</evidence>
<keyword evidence="8 12" id="KW-0472">Membrane</keyword>
<dbReference type="PANTHER" id="PTHR12223">
    <property type="entry name" value="VESICULAR MANNOSE-BINDING LECTIN"/>
    <property type="match status" value="1"/>
</dbReference>
<dbReference type="GO" id="GO:0005537">
    <property type="term" value="F:D-mannose binding"/>
    <property type="evidence" value="ECO:0007669"/>
    <property type="project" value="TreeGrafter"/>
</dbReference>
<dbReference type="InterPro" id="IPR005052">
    <property type="entry name" value="Lectin_leg"/>
</dbReference>
<dbReference type="PANTHER" id="PTHR12223:SF45">
    <property type="entry name" value="RE50040P"/>
    <property type="match status" value="1"/>
</dbReference>
<dbReference type="GO" id="GO:0030134">
    <property type="term" value="C:COPII-coated ER to Golgi transport vesicle"/>
    <property type="evidence" value="ECO:0007669"/>
    <property type="project" value="TreeGrafter"/>
</dbReference>
<keyword evidence="9" id="KW-1015">Disulfide bond</keyword>
<organism evidence="15 16">
    <name type="scientific">Ridgeia piscesae</name>
    <name type="common">Tubeworm</name>
    <dbReference type="NCBI Taxonomy" id="27915"/>
    <lineage>
        <taxon>Eukaryota</taxon>
        <taxon>Metazoa</taxon>
        <taxon>Spiralia</taxon>
        <taxon>Lophotrochozoa</taxon>
        <taxon>Annelida</taxon>
        <taxon>Polychaeta</taxon>
        <taxon>Sedentaria</taxon>
        <taxon>Canalipalpata</taxon>
        <taxon>Sabellida</taxon>
        <taxon>Siboglinidae</taxon>
        <taxon>Ridgeia</taxon>
    </lineage>
</organism>
<evidence type="ECO:0000256" key="9">
    <source>
        <dbReference type="ARBA" id="ARBA00023157"/>
    </source>
</evidence>
<keyword evidence="10" id="KW-0325">Glycoprotein</keyword>
<proteinExistence type="predicted"/>
<gene>
    <name evidence="15" type="ORF">NP493_21g08010</name>
</gene>